<protein>
    <submittedName>
        <fullName evidence="2">Putative myb-like dna-binding domain protein</fullName>
    </submittedName>
</protein>
<dbReference type="PANTHER" id="PTHR15992:SF5">
    <property type="entry name" value="HOLLIDAY JUNCTION RECOGNITION PROTEIN"/>
    <property type="match status" value="1"/>
</dbReference>
<accession>A0A420HWG2</accession>
<dbReference type="OrthoDB" id="2420608at2759"/>
<gene>
    <name evidence="2" type="ORF">OnM2_038032</name>
</gene>
<dbReference type="InterPro" id="IPR018465">
    <property type="entry name" value="Scm3/HJURP"/>
</dbReference>
<dbReference type="GO" id="GO:0003677">
    <property type="term" value="F:DNA binding"/>
    <property type="evidence" value="ECO:0007669"/>
    <property type="project" value="UniProtKB-KW"/>
</dbReference>
<reference evidence="2 3" key="1">
    <citation type="journal article" date="2018" name="BMC Genomics">
        <title>Comparative genome analyses reveal sequence features reflecting distinct modes of host-adaptation between dicot and monocot powdery mildew.</title>
        <authorList>
            <person name="Wu Y."/>
            <person name="Ma X."/>
            <person name="Pan Z."/>
            <person name="Kale S.D."/>
            <person name="Song Y."/>
            <person name="King H."/>
            <person name="Zhang Q."/>
            <person name="Presley C."/>
            <person name="Deng X."/>
            <person name="Wei C.I."/>
            <person name="Xiao S."/>
        </authorList>
    </citation>
    <scope>NUCLEOTIDE SEQUENCE [LARGE SCALE GENOMIC DNA]</scope>
    <source>
        <strain evidence="2">UMSG2</strain>
    </source>
</reference>
<dbReference type="Pfam" id="PF10384">
    <property type="entry name" value="Scm3"/>
    <property type="match status" value="1"/>
</dbReference>
<evidence type="ECO:0000313" key="3">
    <source>
        <dbReference type="Proteomes" id="UP000286134"/>
    </source>
</evidence>
<dbReference type="GO" id="GO:0046982">
    <property type="term" value="F:protein heterodimerization activity"/>
    <property type="evidence" value="ECO:0007669"/>
    <property type="project" value="InterPro"/>
</dbReference>
<evidence type="ECO:0000313" key="2">
    <source>
        <dbReference type="EMBL" id="RKF61804.1"/>
    </source>
</evidence>
<comment type="caution">
    <text evidence="2">The sequence shown here is derived from an EMBL/GenBank/DDBJ whole genome shotgun (WGS) entry which is preliminary data.</text>
</comment>
<dbReference type="GO" id="GO:0005634">
    <property type="term" value="C:nucleus"/>
    <property type="evidence" value="ECO:0007669"/>
    <property type="project" value="InterPro"/>
</dbReference>
<dbReference type="Proteomes" id="UP000286134">
    <property type="component" value="Unassembled WGS sequence"/>
</dbReference>
<keyword evidence="3" id="KW-1185">Reference proteome</keyword>
<dbReference type="InterPro" id="IPR009072">
    <property type="entry name" value="Histone-fold"/>
</dbReference>
<dbReference type="PANTHER" id="PTHR15992">
    <property type="entry name" value="HOLLIDAY JUNCTION RECOGNITION PROTEIN"/>
    <property type="match status" value="1"/>
</dbReference>
<organism evidence="2 3">
    <name type="scientific">Erysiphe neolycopersici</name>
    <dbReference type="NCBI Taxonomy" id="212602"/>
    <lineage>
        <taxon>Eukaryota</taxon>
        <taxon>Fungi</taxon>
        <taxon>Dikarya</taxon>
        <taxon>Ascomycota</taxon>
        <taxon>Pezizomycotina</taxon>
        <taxon>Leotiomycetes</taxon>
        <taxon>Erysiphales</taxon>
        <taxon>Erysiphaceae</taxon>
        <taxon>Erysiphe</taxon>
    </lineage>
</organism>
<sequence length="718" mass="81380">MELCAKRKGTDFTLNRRTCHVHQQQSMTVNELGKSNNNSEIGLAEKRAELDKKLKSTFESIFEKYGKDFNGIGDEIDIATGRIVVDNGHLLCMQSKGKDDVWNYTRNQQTKVDDEALENSAFPSEISSIICDEDDEEQDLRGNPVINEEDASESECDCDCYEDDLILRGFVRANRFLKLPSKDISNTRLHTFQRESTLDSLSSNTENISGLNKFTYKESFHTEPKFLDQAHNHTVHEDEIELAWRLPKLPPSQQDINRKTNKRTETEKLFTLRANLSFNSKSVEYWGLERQARQFKLEGQNNYSPGNANEIMGKNISSYVSAIPQDSIYNWKAKPFMGEENSPNMAAKEILSSSIDAEDSKEPMIKYWNTACEQEEILQNTEFANITKYEAFQTTDFTIQKQKISGSKTDSLLKSKDLIFGDFKHSSNTLPTPDSVSDDTLEPNVSICGSNSHKIHENGILGSSSINKNLPRKKFIETVKKCERPSSDIINNQAIAMEESSRSPSIKSITSTEKYEARNSRSLIQVKENISDNSFGKPAMVPKQKFNHSSNSIKDNQVDSENFSILKPIFNKKSNILPPAHLHTKKLSLISTPIKINASANSSSSKHITLVPKTPNQQFNLGTKTTISKTLWRKALRNSLKWSPKTEELDELSLDQTSQSQNSIFKMCDKTEILGKSPKVLSTVKKINKRLFSKLEDENDDDELSIDFKNSPSKRKII</sequence>
<feature type="region of interest" description="Disordered" evidence="1">
    <location>
        <begin position="534"/>
        <end position="554"/>
    </location>
</feature>
<dbReference type="AlphaFoldDB" id="A0A420HWG2"/>
<keyword evidence="2" id="KW-0238">DNA-binding</keyword>
<name>A0A420HWG2_9PEZI</name>
<evidence type="ECO:0000256" key="1">
    <source>
        <dbReference type="SAM" id="MobiDB-lite"/>
    </source>
</evidence>
<dbReference type="Gene3D" id="1.10.20.10">
    <property type="entry name" value="Histone, subunit A"/>
    <property type="match status" value="1"/>
</dbReference>
<proteinExistence type="predicted"/>
<dbReference type="GO" id="GO:0042393">
    <property type="term" value="F:histone binding"/>
    <property type="evidence" value="ECO:0007669"/>
    <property type="project" value="InterPro"/>
</dbReference>
<dbReference type="EMBL" id="MCFK01003878">
    <property type="protein sequence ID" value="RKF61804.1"/>
    <property type="molecule type" value="Genomic_DNA"/>
</dbReference>